<proteinExistence type="predicted"/>
<evidence type="ECO:0000313" key="2">
    <source>
        <dbReference type="EMBL" id="URE37283.1"/>
    </source>
</evidence>
<keyword evidence="3" id="KW-1185">Reference proteome</keyword>
<organism evidence="2 3">
    <name type="scientific">Musa troglodytarum</name>
    <name type="common">fe'i banana</name>
    <dbReference type="NCBI Taxonomy" id="320322"/>
    <lineage>
        <taxon>Eukaryota</taxon>
        <taxon>Viridiplantae</taxon>
        <taxon>Streptophyta</taxon>
        <taxon>Embryophyta</taxon>
        <taxon>Tracheophyta</taxon>
        <taxon>Spermatophyta</taxon>
        <taxon>Magnoliopsida</taxon>
        <taxon>Liliopsida</taxon>
        <taxon>Zingiberales</taxon>
        <taxon>Musaceae</taxon>
        <taxon>Musa</taxon>
    </lineage>
</organism>
<gene>
    <name evidence="2" type="ORF">MUK42_11009</name>
</gene>
<reference evidence="2" key="1">
    <citation type="submission" date="2022-05" db="EMBL/GenBank/DDBJ databases">
        <title>The Musa troglodytarum L. genome provides insights into the mechanism of non-climacteric behaviour and enrichment of carotenoids.</title>
        <authorList>
            <person name="Wang J."/>
        </authorList>
    </citation>
    <scope>NUCLEOTIDE SEQUENCE</scope>
    <source>
        <tissue evidence="2">Leaf</tissue>
    </source>
</reference>
<dbReference type="EMBL" id="CP097510">
    <property type="protein sequence ID" value="URE37283.1"/>
    <property type="molecule type" value="Genomic_DNA"/>
</dbReference>
<dbReference type="Proteomes" id="UP001055439">
    <property type="component" value="Chromosome 8"/>
</dbReference>
<accession>A0A9E7KWW6</accession>
<evidence type="ECO:0000313" key="3">
    <source>
        <dbReference type="Proteomes" id="UP001055439"/>
    </source>
</evidence>
<evidence type="ECO:0000256" key="1">
    <source>
        <dbReference type="SAM" id="MobiDB-lite"/>
    </source>
</evidence>
<name>A0A9E7KWW6_9LILI</name>
<feature type="region of interest" description="Disordered" evidence="1">
    <location>
        <begin position="17"/>
        <end position="37"/>
    </location>
</feature>
<dbReference type="AlphaFoldDB" id="A0A9E7KWW6"/>
<protein>
    <submittedName>
        <fullName evidence="2">Uncharacterized protein</fullName>
    </submittedName>
</protein>
<sequence length="95" mass="10268">MGWVFGSDELAFACTNQTTSARSNSLADQSKNSNSSTRIVGPELVLSVLVGLSNTVTEMHMKRGQLPKPIHTRLLRAIGTPPMFAQDLDLAARVL</sequence>